<dbReference type="PIRSF" id="PIRSF038455">
    <property type="entry name" value="SoxA"/>
    <property type="match status" value="1"/>
</dbReference>
<keyword evidence="7" id="KW-0732">Signal</keyword>
<comment type="subunit">
    <text evidence="2 14">Heterodimer of SoxA and SoxX.</text>
</comment>
<dbReference type="Pfam" id="PF21342">
    <property type="entry name" value="SoxA-TsdA_cyt-c"/>
    <property type="match status" value="1"/>
</dbReference>
<keyword evidence="9 14" id="KW-0249">Electron transport</keyword>
<feature type="domain" description="Cytochrome c" evidence="15">
    <location>
        <begin position="54"/>
        <end position="140"/>
    </location>
</feature>
<evidence type="ECO:0000313" key="16">
    <source>
        <dbReference type="EMBL" id="GLQ11169.1"/>
    </source>
</evidence>
<keyword evidence="3 14" id="KW-0813">Transport</keyword>
<comment type="similarity">
    <text evidence="11 14">Belongs to the SoxA family.</text>
</comment>
<reference evidence="16" key="2">
    <citation type="submission" date="2023-01" db="EMBL/GenBank/DDBJ databases">
        <title>Draft genome sequence of Devosia yakushimensis strain NBRC 103855.</title>
        <authorList>
            <person name="Sun Q."/>
            <person name="Mori K."/>
        </authorList>
    </citation>
    <scope>NUCLEOTIDE SEQUENCE</scope>
    <source>
        <strain evidence="16">NBRC 103855</strain>
    </source>
</reference>
<evidence type="ECO:0000256" key="7">
    <source>
        <dbReference type="ARBA" id="ARBA00022729"/>
    </source>
</evidence>
<evidence type="ECO:0000256" key="3">
    <source>
        <dbReference type="ARBA" id="ARBA00022448"/>
    </source>
</evidence>
<evidence type="ECO:0000256" key="14">
    <source>
        <dbReference type="PIRNR" id="PIRNR038455"/>
    </source>
</evidence>
<evidence type="ECO:0000256" key="4">
    <source>
        <dbReference type="ARBA" id="ARBA00022617"/>
    </source>
</evidence>
<keyword evidence="8 14" id="KW-0574">Periplasm</keyword>
<gene>
    <name evidence="16" type="ORF">GCM10007913_31010</name>
</gene>
<evidence type="ECO:0000256" key="2">
    <source>
        <dbReference type="ARBA" id="ARBA00011530"/>
    </source>
</evidence>
<dbReference type="InterPro" id="IPR025710">
    <property type="entry name" value="SoxA"/>
</dbReference>
<dbReference type="NCBIfam" id="TIGR04484">
    <property type="entry name" value="thiosulf_SoxA"/>
    <property type="match status" value="1"/>
</dbReference>
<comment type="subcellular location">
    <subcellularLocation>
        <location evidence="1 14">Periplasm</location>
    </subcellularLocation>
</comment>
<evidence type="ECO:0000259" key="15">
    <source>
        <dbReference type="PROSITE" id="PS51007"/>
    </source>
</evidence>
<evidence type="ECO:0000256" key="8">
    <source>
        <dbReference type="ARBA" id="ARBA00022764"/>
    </source>
</evidence>
<dbReference type="EMBL" id="BSNG01000001">
    <property type="protein sequence ID" value="GLQ11169.1"/>
    <property type="molecule type" value="Genomic_DNA"/>
</dbReference>
<evidence type="ECO:0000256" key="9">
    <source>
        <dbReference type="ARBA" id="ARBA00022982"/>
    </source>
</evidence>
<keyword evidence="10 14" id="KW-0408">Iron</keyword>
<evidence type="ECO:0000256" key="12">
    <source>
        <dbReference type="ARBA" id="ARBA00048077"/>
    </source>
</evidence>
<dbReference type="Gene3D" id="1.10.760.10">
    <property type="entry name" value="Cytochrome c-like domain"/>
    <property type="match status" value="2"/>
</dbReference>
<dbReference type="RefSeq" id="WP_284392412.1">
    <property type="nucleotide sequence ID" value="NZ_BSNG01000001.1"/>
</dbReference>
<evidence type="ECO:0000256" key="1">
    <source>
        <dbReference type="ARBA" id="ARBA00004418"/>
    </source>
</evidence>
<evidence type="ECO:0000313" key="17">
    <source>
        <dbReference type="Proteomes" id="UP001161406"/>
    </source>
</evidence>
<keyword evidence="6 14" id="KW-0479">Metal-binding</keyword>
<proteinExistence type="inferred from homology"/>
<evidence type="ECO:0000256" key="5">
    <source>
        <dbReference type="ARBA" id="ARBA00022679"/>
    </source>
</evidence>
<dbReference type="PROSITE" id="PS51007">
    <property type="entry name" value="CYTC"/>
    <property type="match status" value="1"/>
</dbReference>
<reference evidence="16" key="1">
    <citation type="journal article" date="2014" name="Int. J. Syst. Evol. Microbiol.">
        <title>Complete genome of a new Firmicutes species belonging to the dominant human colonic microbiota ('Ruminococcus bicirculans') reveals two chromosomes and a selective capacity to utilize plant glucans.</title>
        <authorList>
            <consortium name="NISC Comparative Sequencing Program"/>
            <person name="Wegmann U."/>
            <person name="Louis P."/>
            <person name="Goesmann A."/>
            <person name="Henrissat B."/>
            <person name="Duncan S.H."/>
            <person name="Flint H.J."/>
        </authorList>
    </citation>
    <scope>NUCLEOTIDE SEQUENCE</scope>
    <source>
        <strain evidence="16">NBRC 103855</strain>
    </source>
</reference>
<evidence type="ECO:0000256" key="6">
    <source>
        <dbReference type="ARBA" id="ARBA00022723"/>
    </source>
</evidence>
<keyword evidence="4 14" id="KW-0349">Heme</keyword>
<keyword evidence="5 14" id="KW-0808">Transferase</keyword>
<name>A0ABQ5UJ45_9HYPH</name>
<sequence>MTHLPPALVLLGLLAAGITQFDGPRPEEPRSGYSFLTPELQQLQDDDFANPGMLWVEQGAALWDEASGSSGQSCADCHGDAAQSMRGVAARYPAYSDELGRVINLEQQINQCRTAQQGAEALPYESEDLLGLTSFISNQSKGMPISVAVTGPIAESLERGRAFFYERRGQLNLSCANCHEDNVGSHLRAEPISQGQTNGFPIYRALWQTMGSTHRMFAWCNEAVRAESYAAGSQDYVDLELYERWRSQGLTIETPAVRR</sequence>
<dbReference type="Proteomes" id="UP001161406">
    <property type="component" value="Unassembled WGS sequence"/>
</dbReference>
<dbReference type="InterPro" id="IPR009056">
    <property type="entry name" value="Cyt_c-like_dom"/>
</dbReference>
<accession>A0ABQ5UJ45</accession>
<dbReference type="SUPFAM" id="SSF46626">
    <property type="entry name" value="Cytochrome c"/>
    <property type="match status" value="2"/>
</dbReference>
<organism evidence="16 17">
    <name type="scientific">Devosia yakushimensis</name>
    <dbReference type="NCBI Taxonomy" id="470028"/>
    <lineage>
        <taxon>Bacteria</taxon>
        <taxon>Pseudomonadati</taxon>
        <taxon>Pseudomonadota</taxon>
        <taxon>Alphaproteobacteria</taxon>
        <taxon>Hyphomicrobiales</taxon>
        <taxon>Devosiaceae</taxon>
        <taxon>Devosia</taxon>
    </lineage>
</organism>
<dbReference type="EC" id="2.8.5.2" evidence="14"/>
<keyword evidence="17" id="KW-1185">Reference proteome</keyword>
<dbReference type="InterPro" id="IPR036909">
    <property type="entry name" value="Cyt_c-like_dom_sf"/>
</dbReference>
<comment type="catalytic activity">
    <reaction evidence="13 14">
        <text>S-sulfanyl-L-cysteinyl-[SoxY protein] + thiosulfate + 2 Fe(III)-[cytochrome c] = S-(2-sulfodisulfanyl)-L-cysteinyl-[SoxY protein] + 2 Fe(II)-[cytochrome c] + 2 H(+)</text>
        <dbReference type="Rhea" id="RHEA:51224"/>
        <dbReference type="Rhea" id="RHEA-COMP:10350"/>
        <dbReference type="Rhea" id="RHEA-COMP:14399"/>
        <dbReference type="Rhea" id="RHEA-COMP:14689"/>
        <dbReference type="Rhea" id="RHEA-COMP:14690"/>
        <dbReference type="ChEBI" id="CHEBI:15378"/>
        <dbReference type="ChEBI" id="CHEBI:29033"/>
        <dbReference type="ChEBI" id="CHEBI:29034"/>
        <dbReference type="ChEBI" id="CHEBI:33542"/>
        <dbReference type="ChEBI" id="CHEBI:61963"/>
        <dbReference type="ChEBI" id="CHEBI:140664"/>
        <dbReference type="EC" id="2.8.5.2"/>
    </reaction>
</comment>
<evidence type="ECO:0000256" key="11">
    <source>
        <dbReference type="ARBA" id="ARBA00025746"/>
    </source>
</evidence>
<evidence type="ECO:0000256" key="13">
    <source>
        <dbReference type="ARBA" id="ARBA00048423"/>
    </source>
</evidence>
<comment type="catalytic activity">
    <reaction evidence="12 14">
        <text>L-cysteinyl-[SoxY protein] + thiosulfate + 2 Fe(III)-[cytochrome c] = S-sulfosulfanyl-L-cysteinyl-[SoxY protein] + 2 Fe(II)-[cytochrome c] + 2 H(+)</text>
        <dbReference type="Rhea" id="RHEA:56720"/>
        <dbReference type="Rhea" id="RHEA-COMP:10350"/>
        <dbReference type="Rhea" id="RHEA-COMP:14328"/>
        <dbReference type="Rhea" id="RHEA-COMP:14399"/>
        <dbReference type="Rhea" id="RHEA-COMP:14691"/>
        <dbReference type="ChEBI" id="CHEBI:15378"/>
        <dbReference type="ChEBI" id="CHEBI:29033"/>
        <dbReference type="ChEBI" id="CHEBI:29034"/>
        <dbReference type="ChEBI" id="CHEBI:29950"/>
        <dbReference type="ChEBI" id="CHEBI:33542"/>
        <dbReference type="ChEBI" id="CHEBI:139321"/>
        <dbReference type="EC" id="2.8.5.2"/>
    </reaction>
</comment>
<evidence type="ECO:0000256" key="10">
    <source>
        <dbReference type="ARBA" id="ARBA00023004"/>
    </source>
</evidence>
<protein>
    <recommendedName>
        <fullName evidence="14">SoxAX cytochrome complex subunit A</fullName>
        <ecNumber evidence="14">2.8.5.2</ecNumber>
    </recommendedName>
    <alternativeName>
        <fullName evidence="14">Protein SoxA</fullName>
    </alternativeName>
    <alternativeName>
        <fullName evidence="14">Sulfur oxidizing protein A</fullName>
    </alternativeName>
    <alternativeName>
        <fullName evidence="14">Thiosulfate-oxidizing multienzyme system protein SoxA</fullName>
    </alternativeName>
</protein>
<comment type="caution">
    <text evidence="16">The sequence shown here is derived from an EMBL/GenBank/DDBJ whole genome shotgun (WGS) entry which is preliminary data.</text>
</comment>